<organism evidence="4 5">
    <name type="scientific">Burkholderia multivorans</name>
    <dbReference type="NCBI Taxonomy" id="87883"/>
    <lineage>
        <taxon>Bacteria</taxon>
        <taxon>Pseudomonadati</taxon>
        <taxon>Pseudomonadota</taxon>
        <taxon>Betaproteobacteria</taxon>
        <taxon>Burkholderiales</taxon>
        <taxon>Burkholderiaceae</taxon>
        <taxon>Burkholderia</taxon>
        <taxon>Burkholderia cepacia complex</taxon>
    </lineage>
</organism>
<dbReference type="RefSeq" id="WP_105797018.1">
    <property type="nucleotide sequence ID" value="NZ_JAHPLO010000018.1"/>
</dbReference>
<proteinExistence type="inferred from homology"/>
<comment type="caution">
    <text evidence="4">The sequence shown here is derived from an EMBL/GenBank/DDBJ whole genome shotgun (WGS) entry which is preliminary data.</text>
</comment>
<evidence type="ECO:0000256" key="2">
    <source>
        <dbReference type="RuleBase" id="RU003616"/>
    </source>
</evidence>
<dbReference type="Proteomes" id="UP000238982">
    <property type="component" value="Unassembled WGS sequence"/>
</dbReference>
<protein>
    <submittedName>
        <fullName evidence="4">Molecular chaperone Hsp20</fullName>
    </submittedName>
</protein>
<name>A0A2S9MR10_9BURK</name>
<dbReference type="AlphaFoldDB" id="A0A2S9MR10"/>
<dbReference type="SUPFAM" id="SSF49764">
    <property type="entry name" value="HSP20-like chaperones"/>
    <property type="match status" value="1"/>
</dbReference>
<dbReference type="Pfam" id="PF00011">
    <property type="entry name" value="HSP20"/>
    <property type="match status" value="1"/>
</dbReference>
<dbReference type="InterPro" id="IPR031107">
    <property type="entry name" value="Small_HSP"/>
</dbReference>
<evidence type="ECO:0000313" key="5">
    <source>
        <dbReference type="Proteomes" id="UP000238982"/>
    </source>
</evidence>
<feature type="domain" description="SHSP" evidence="3">
    <location>
        <begin position="56"/>
        <end position="165"/>
    </location>
</feature>
<dbReference type="PROSITE" id="PS01031">
    <property type="entry name" value="SHSP"/>
    <property type="match status" value="1"/>
</dbReference>
<comment type="similarity">
    <text evidence="1 2">Belongs to the small heat shock protein (HSP20) family.</text>
</comment>
<dbReference type="Gene3D" id="2.60.40.790">
    <property type="match status" value="1"/>
</dbReference>
<dbReference type="CDD" id="cd06464">
    <property type="entry name" value="ACD_sHsps-like"/>
    <property type="match status" value="1"/>
</dbReference>
<dbReference type="EMBL" id="PVGH01000053">
    <property type="protein sequence ID" value="PRF61191.1"/>
    <property type="molecule type" value="Genomic_DNA"/>
</dbReference>
<evidence type="ECO:0000259" key="3">
    <source>
        <dbReference type="PROSITE" id="PS01031"/>
    </source>
</evidence>
<gene>
    <name evidence="4" type="ORF">C6Q15_12835</name>
</gene>
<accession>A0A2S9MR10</accession>
<evidence type="ECO:0000256" key="1">
    <source>
        <dbReference type="PROSITE-ProRule" id="PRU00285"/>
    </source>
</evidence>
<dbReference type="InterPro" id="IPR008978">
    <property type="entry name" value="HSP20-like_chaperone"/>
</dbReference>
<evidence type="ECO:0000313" key="4">
    <source>
        <dbReference type="EMBL" id="PRF61191.1"/>
    </source>
</evidence>
<dbReference type="InterPro" id="IPR002068">
    <property type="entry name" value="A-crystallin/Hsp20_dom"/>
</dbReference>
<sequence>MDFRNLIPWNRDRNVPAVRQREDDHPVLALHREMNRLFDEFFRSFDMPARFGSSLAASSFGWPNIELNESDNEITVVAELPGLEQKDIDVSLDHDVLTIRGEKKGASTGAVYSERWQGAFQRSVQLSPDADPEKVTASFRNGVLTVTIAKRPDAQSRVRRIPVNG</sequence>
<reference evidence="4 5" key="1">
    <citation type="submission" date="2018-03" db="EMBL/GenBank/DDBJ databases">
        <authorList>
            <person name="Keele B.F."/>
        </authorList>
    </citation>
    <scope>NUCLEOTIDE SEQUENCE [LARGE SCALE GENOMIC DNA]</scope>
    <source>
        <strain evidence="4 5">AU19729</strain>
    </source>
</reference>
<dbReference type="PANTHER" id="PTHR11527">
    <property type="entry name" value="HEAT-SHOCK PROTEIN 20 FAMILY MEMBER"/>
    <property type="match status" value="1"/>
</dbReference>